<evidence type="ECO:0000313" key="1">
    <source>
        <dbReference type="EMBL" id="KAF2901441.1"/>
    </source>
</evidence>
<dbReference type="GO" id="GO:0003676">
    <property type="term" value="F:nucleic acid binding"/>
    <property type="evidence" value="ECO:0007669"/>
    <property type="project" value="InterPro"/>
</dbReference>
<feature type="non-terminal residue" evidence="1">
    <location>
        <position position="1"/>
    </location>
</feature>
<dbReference type="InterPro" id="IPR036397">
    <property type="entry name" value="RNaseH_sf"/>
</dbReference>
<sequence length="149" mass="17085">MGGPIWTKTVFTDEKRFCKDGSDNEFSYVEEGGKDVWNHPEHQSKGGGVMVWGDITAKGDMITEDVHLWITNHFPDGNYFFLQEGLKNLEVWILDWPPPTLPTLINYWKHLSNKGYAEGAYNSDDERWRGILKAAGDLKKEKPELLKSL</sequence>
<reference evidence="1" key="1">
    <citation type="submission" date="2019-08" db="EMBL/GenBank/DDBJ databases">
        <title>The genome of the North American firefly Photinus pyralis.</title>
        <authorList>
            <consortium name="Photinus pyralis genome working group"/>
            <person name="Fallon T.R."/>
            <person name="Sander Lower S.E."/>
            <person name="Weng J.-K."/>
        </authorList>
    </citation>
    <scope>NUCLEOTIDE SEQUENCE</scope>
    <source>
        <strain evidence="1">TRF0915ILg1</strain>
        <tissue evidence="1">Whole body</tissue>
    </source>
</reference>
<evidence type="ECO:0000313" key="2">
    <source>
        <dbReference type="Proteomes" id="UP000801492"/>
    </source>
</evidence>
<proteinExistence type="predicted"/>
<dbReference type="Gene3D" id="3.30.420.10">
    <property type="entry name" value="Ribonuclease H-like superfamily/Ribonuclease H"/>
    <property type="match status" value="1"/>
</dbReference>
<keyword evidence="2" id="KW-1185">Reference proteome</keyword>
<comment type="caution">
    <text evidence="1">The sequence shown here is derived from an EMBL/GenBank/DDBJ whole genome shotgun (WGS) entry which is preliminary data.</text>
</comment>
<name>A0A8K0GJA7_IGNLU</name>
<accession>A0A8K0GJA7</accession>
<dbReference type="AlphaFoldDB" id="A0A8K0GJA7"/>
<protein>
    <submittedName>
        <fullName evidence="1">Uncharacterized protein</fullName>
    </submittedName>
</protein>
<gene>
    <name evidence="1" type="ORF">ILUMI_04746</name>
</gene>
<dbReference type="EMBL" id="VTPC01001640">
    <property type="protein sequence ID" value="KAF2901441.1"/>
    <property type="molecule type" value="Genomic_DNA"/>
</dbReference>
<dbReference type="Proteomes" id="UP000801492">
    <property type="component" value="Unassembled WGS sequence"/>
</dbReference>
<organism evidence="1 2">
    <name type="scientific">Ignelater luminosus</name>
    <name type="common">Cucubano</name>
    <name type="synonym">Pyrophorus luminosus</name>
    <dbReference type="NCBI Taxonomy" id="2038154"/>
    <lineage>
        <taxon>Eukaryota</taxon>
        <taxon>Metazoa</taxon>
        <taxon>Ecdysozoa</taxon>
        <taxon>Arthropoda</taxon>
        <taxon>Hexapoda</taxon>
        <taxon>Insecta</taxon>
        <taxon>Pterygota</taxon>
        <taxon>Neoptera</taxon>
        <taxon>Endopterygota</taxon>
        <taxon>Coleoptera</taxon>
        <taxon>Polyphaga</taxon>
        <taxon>Elateriformia</taxon>
        <taxon>Elateroidea</taxon>
        <taxon>Elateridae</taxon>
        <taxon>Agrypninae</taxon>
        <taxon>Pyrophorini</taxon>
        <taxon>Ignelater</taxon>
    </lineage>
</organism>